<gene>
    <name evidence="1" type="ORF">KHLLAP_LOCUS5052</name>
</gene>
<reference evidence="1" key="1">
    <citation type="submission" date="2023-10" db="EMBL/GenBank/DDBJ databases">
        <authorList>
            <person name="Hackl T."/>
        </authorList>
    </citation>
    <scope>NUCLEOTIDE SEQUENCE</scope>
</reference>
<keyword evidence="2" id="KW-1185">Reference proteome</keyword>
<evidence type="ECO:0000313" key="1">
    <source>
        <dbReference type="EMBL" id="CAJ2504584.1"/>
    </source>
</evidence>
<dbReference type="EMBL" id="CAUWAG010000006">
    <property type="protein sequence ID" value="CAJ2504584.1"/>
    <property type="molecule type" value="Genomic_DNA"/>
</dbReference>
<accession>A0AAI8VHP7</accession>
<protein>
    <submittedName>
        <fullName evidence="1">Uu.00g119780.m01.CDS01</fullName>
    </submittedName>
</protein>
<evidence type="ECO:0000313" key="2">
    <source>
        <dbReference type="Proteomes" id="UP001295740"/>
    </source>
</evidence>
<dbReference type="Proteomes" id="UP001295740">
    <property type="component" value="Unassembled WGS sequence"/>
</dbReference>
<proteinExistence type="predicted"/>
<organism evidence="1 2">
    <name type="scientific">Anthostomella pinea</name>
    <dbReference type="NCBI Taxonomy" id="933095"/>
    <lineage>
        <taxon>Eukaryota</taxon>
        <taxon>Fungi</taxon>
        <taxon>Dikarya</taxon>
        <taxon>Ascomycota</taxon>
        <taxon>Pezizomycotina</taxon>
        <taxon>Sordariomycetes</taxon>
        <taxon>Xylariomycetidae</taxon>
        <taxon>Xylariales</taxon>
        <taxon>Xylariaceae</taxon>
        <taxon>Anthostomella</taxon>
    </lineage>
</organism>
<name>A0AAI8VHP7_9PEZI</name>
<comment type="caution">
    <text evidence="1">The sequence shown here is derived from an EMBL/GenBank/DDBJ whole genome shotgun (WGS) entry which is preliminary data.</text>
</comment>
<sequence length="376" mass="41950">MRVFIPVTDFKASQARLYVGYKSTAGHLYPRIVKNVCVFFYPEFWQDVDDHESLPFTTRRTQICNVCKYHAAINKGNSPRTGAPITEDQMQRIANRHPLAVPKADTLSTLLSMEFDLLDRTNNQDYLNGILDLLQKGDPDAVYGANPATGALYSFMNFDEPTTRETCVELAGQLKATSAKYPNLDPDLVQFIHGRLCTDDSGVADMETADKPKLGHRLAQHCVAFFLRLLHRNIPTWPEAAPDFIEREVYIALAAAEEYGLQIEAPCVMSGNADDKAKVINCLRLVRRCCQSLDDYGKKCLQAVAEHHGGLLKHASIEDIMNKFGNCVDIASAQQLMKQLGALHAALFASQTKVVTDMAKKLDNYVVEVMKSLSME</sequence>
<dbReference type="AlphaFoldDB" id="A0AAI8VHP7"/>